<dbReference type="EC" id="2.7.8.39" evidence="2"/>
<name>A0A0F7DBY8_9EURY</name>
<dbReference type="AlphaFoldDB" id="A0A0F7DBY8"/>
<dbReference type="Gene3D" id="1.20.120.1760">
    <property type="match status" value="1"/>
</dbReference>
<keyword evidence="2" id="KW-1208">Phospholipid metabolism</keyword>
<dbReference type="Pfam" id="PF01066">
    <property type="entry name" value="CDP-OH_P_transf"/>
    <property type="match status" value="1"/>
</dbReference>
<evidence type="ECO:0000256" key="2">
    <source>
        <dbReference type="HAMAP-Rule" id="MF_02242"/>
    </source>
</evidence>
<dbReference type="HOGENOM" id="CLU_080384_1_2_2"/>
<feature type="active site" description="Proton acceptor" evidence="2">
    <location>
        <position position="89"/>
    </location>
</feature>
<feature type="binding site" evidence="2">
    <location>
        <position position="64"/>
    </location>
    <ligand>
        <name>Mg(2+)</name>
        <dbReference type="ChEBI" id="CHEBI:18420"/>
        <label>1</label>
    </ligand>
</feature>
<evidence type="ECO:0000256" key="3">
    <source>
        <dbReference type="RuleBase" id="RU003750"/>
    </source>
</evidence>
<comment type="catalytic activity">
    <reaction evidence="2">
        <text>CDP-2,3-bis-O-(phytanyl)-sn-glycerol + 1D-myo-inositol 3-phosphate = saturated 1-archaetidyl-1D-myo-inositol 3-phosphate + CMP + H(+)</text>
        <dbReference type="Rhea" id="RHEA:36823"/>
        <dbReference type="ChEBI" id="CHEBI:15378"/>
        <dbReference type="ChEBI" id="CHEBI:58401"/>
        <dbReference type="ChEBI" id="CHEBI:60377"/>
        <dbReference type="ChEBI" id="CHEBI:74004"/>
        <dbReference type="ChEBI" id="CHEBI:74006"/>
        <dbReference type="EC" id="2.7.8.39"/>
    </reaction>
</comment>
<dbReference type="KEGG" id="gah:GAH_00749"/>
<feature type="binding site" evidence="2">
    <location>
        <position position="85"/>
    </location>
    <ligand>
        <name>Mg(2+)</name>
        <dbReference type="ChEBI" id="CHEBI:18420"/>
        <label>2</label>
    </ligand>
</feature>
<keyword evidence="5" id="KW-1185">Reference proteome</keyword>
<keyword evidence="2" id="KW-0464">Manganese</keyword>
<feature type="transmembrane region" description="Helical" evidence="2">
    <location>
        <begin position="91"/>
        <end position="119"/>
    </location>
</feature>
<comment type="cofactor">
    <cofactor evidence="2">
        <name>Mn(2+)</name>
        <dbReference type="ChEBI" id="CHEBI:29035"/>
    </cofactor>
    <cofactor evidence="2">
        <name>Mg(2+)</name>
        <dbReference type="ChEBI" id="CHEBI:18420"/>
    </cofactor>
    <text evidence="2">Binds 2 Mg(2+) or Mn(2+) ions per subunit.</text>
</comment>
<dbReference type="InterPro" id="IPR000462">
    <property type="entry name" value="CDP-OH_P_trans"/>
</dbReference>
<keyword evidence="2" id="KW-0472">Membrane</keyword>
<dbReference type="InterPro" id="IPR044270">
    <property type="entry name" value="AIP_synthase"/>
</dbReference>
<comment type="similarity">
    <text evidence="2 3">Belongs to the CDP-alcohol phosphatidyltransferase class-I family.</text>
</comment>
<keyword evidence="2" id="KW-1003">Cell membrane</keyword>
<evidence type="ECO:0000256" key="1">
    <source>
        <dbReference type="ARBA" id="ARBA00022679"/>
    </source>
</evidence>
<dbReference type="GO" id="GO:0000287">
    <property type="term" value="F:magnesium ion binding"/>
    <property type="evidence" value="ECO:0007669"/>
    <property type="project" value="UniProtKB-UniRule"/>
</dbReference>
<dbReference type="EMBL" id="CP011267">
    <property type="protein sequence ID" value="AKG91916.1"/>
    <property type="molecule type" value="Genomic_DNA"/>
</dbReference>
<keyword evidence="2" id="KW-0443">Lipid metabolism</keyword>
<sequence length="184" mass="19812">MLSRFKLTVSEQLVPVTSLLGKLGVRPNHVTFLALLSGFLAAYLISSGRPYAGALFLAVSAAFDALDGALARNEGMKSDFGGFLDSVLDRYVDVAVILAVGIYTESLLVSSIAMAGALLVSYTRARAEHIIEKCDVGIAERGERTLILIAGLLSGYVYYSLVIIAVISHLTALHRIYHTYSQSR</sequence>
<dbReference type="RefSeq" id="WP_048094771.1">
    <property type="nucleotide sequence ID" value="NZ_CP011267.1"/>
</dbReference>
<keyword evidence="2" id="KW-0444">Lipid biosynthesis</keyword>
<feature type="transmembrane region" description="Helical" evidence="2">
    <location>
        <begin position="28"/>
        <end position="45"/>
    </location>
</feature>
<reference evidence="4 5" key="1">
    <citation type="submission" date="2015-04" db="EMBL/GenBank/DDBJ databases">
        <title>The complete genome sequence of the hyperthermophilic, obligate iron-reducing archaeon Geoglobus ahangari strain 234T.</title>
        <authorList>
            <person name="Manzella M.P."/>
            <person name="Holmes D.E."/>
            <person name="Rocheleau J.M."/>
            <person name="Chung A."/>
            <person name="Reguera G."/>
            <person name="Kashefi K."/>
        </authorList>
    </citation>
    <scope>NUCLEOTIDE SEQUENCE [LARGE SCALE GENOMIC DNA]</scope>
    <source>
        <strain evidence="4 5">234</strain>
    </source>
</reference>
<dbReference type="UniPathway" id="UPA00085"/>
<dbReference type="InterPro" id="IPR048254">
    <property type="entry name" value="CDP_ALCOHOL_P_TRANSF_CS"/>
</dbReference>
<dbReference type="PROSITE" id="PS00379">
    <property type="entry name" value="CDP_ALCOHOL_P_TRANSF"/>
    <property type="match status" value="1"/>
</dbReference>
<dbReference type="GO" id="GO:0016780">
    <property type="term" value="F:phosphotransferase activity, for other substituted phosphate groups"/>
    <property type="evidence" value="ECO:0007669"/>
    <property type="project" value="UniProtKB-UniRule"/>
</dbReference>
<evidence type="ECO:0000313" key="4">
    <source>
        <dbReference type="EMBL" id="AKG91916.1"/>
    </source>
</evidence>
<dbReference type="OrthoDB" id="9904at2157"/>
<dbReference type="InParanoid" id="A0A0F7DBY8"/>
<dbReference type="GeneID" id="24803331"/>
<comment type="function">
    <text evidence="2">Catalyzes the formation of archaetidylinositol phosphate (AIP) from CDP-archaeol (CDP-ArOH or CDP-2,3-bis-(O-phytanyl)-sn-glycerol) and 1L-myo-inositol 1-phosphate (IP or 1D-myo-inositol 3-phosphate). AIP is a precursor of archaetidyl-myo-inositol (AI), an ether-type inositol phospholipid ubiquitously distributed in archaea membranes and essential for glycolipid biosynthesis in archaea.</text>
</comment>
<feature type="transmembrane region" description="Helical" evidence="2">
    <location>
        <begin position="156"/>
        <end position="177"/>
    </location>
</feature>
<organism evidence="4 5">
    <name type="scientific">Geoglobus ahangari</name>
    <dbReference type="NCBI Taxonomy" id="113653"/>
    <lineage>
        <taxon>Archaea</taxon>
        <taxon>Methanobacteriati</taxon>
        <taxon>Methanobacteriota</taxon>
        <taxon>Archaeoglobi</taxon>
        <taxon>Archaeoglobales</taxon>
        <taxon>Archaeoglobaceae</taxon>
        <taxon>Geoglobus</taxon>
    </lineage>
</organism>
<evidence type="ECO:0000313" key="5">
    <source>
        <dbReference type="Proteomes" id="UP000034723"/>
    </source>
</evidence>
<dbReference type="GO" id="GO:0005886">
    <property type="term" value="C:plasma membrane"/>
    <property type="evidence" value="ECO:0007669"/>
    <property type="project" value="UniProtKB-SubCell"/>
</dbReference>
<comment type="subcellular location">
    <subcellularLocation>
        <location evidence="2">Cell membrane</location>
        <topology evidence="2">Multi-pass membrane protein</topology>
    </subcellularLocation>
</comment>
<dbReference type="STRING" id="113653.GAH_00749"/>
<keyword evidence="1 2" id="KW-0808">Transferase</keyword>
<accession>A0A0F7DBY8</accession>
<keyword evidence="2" id="KW-0479">Metal-binding</keyword>
<comment type="pathway">
    <text evidence="2">Lipid metabolism; phospholipid metabolism.</text>
</comment>
<keyword evidence="2" id="KW-0460">Magnesium</keyword>
<dbReference type="InterPro" id="IPR043130">
    <property type="entry name" value="CDP-OH_PTrfase_TM_dom"/>
</dbReference>
<dbReference type="PATRIC" id="fig|113653.22.peg.749"/>
<comment type="caution">
    <text evidence="2">Lacks conserved residue(s) required for the propagation of feature annotation.</text>
</comment>
<protein>
    <recommendedName>
        <fullName evidence="2">Archaetidylinositol phosphate synthase</fullName>
        <shortName evidence="2">AIP synthase</shortName>
        <ecNumber evidence="2">2.7.8.39</ecNumber>
    </recommendedName>
</protein>
<proteinExistence type="inferred from homology"/>
<feature type="binding site" evidence="2">
    <location>
        <position position="85"/>
    </location>
    <ligand>
        <name>Mg(2+)</name>
        <dbReference type="ChEBI" id="CHEBI:18420"/>
        <label>1</label>
    </ligand>
</feature>
<keyword evidence="2" id="KW-0812">Transmembrane</keyword>
<keyword evidence="2" id="KW-1133">Transmembrane helix</keyword>
<dbReference type="GO" id="GO:0008654">
    <property type="term" value="P:phospholipid biosynthetic process"/>
    <property type="evidence" value="ECO:0007669"/>
    <property type="project" value="UniProtKB-UniRule"/>
</dbReference>
<feature type="binding site" evidence="2">
    <location>
        <position position="89"/>
    </location>
    <ligand>
        <name>Mg(2+)</name>
        <dbReference type="ChEBI" id="CHEBI:18420"/>
        <label>2</label>
    </ligand>
</feature>
<gene>
    <name evidence="4" type="ORF">GAH_00749</name>
</gene>
<dbReference type="HAMAP" id="MF_02242">
    <property type="entry name" value="AIP_synthase"/>
    <property type="match status" value="1"/>
</dbReference>
<feature type="binding site" evidence="2">
    <location>
        <position position="67"/>
    </location>
    <ligand>
        <name>Mg(2+)</name>
        <dbReference type="ChEBI" id="CHEBI:18420"/>
        <label>1</label>
    </ligand>
</feature>
<dbReference type="Proteomes" id="UP000034723">
    <property type="component" value="Chromosome"/>
</dbReference>
<feature type="binding site" evidence="2">
    <location>
        <position position="64"/>
    </location>
    <ligand>
        <name>Mg(2+)</name>
        <dbReference type="ChEBI" id="CHEBI:18420"/>
        <label>2</label>
    </ligand>
</feature>